<gene>
    <name evidence="5" type="ORF">C7H19_18840</name>
</gene>
<feature type="domain" description="Bacterial bifunctional deaminase-reductase C-terminal" evidence="4">
    <location>
        <begin position="8"/>
        <end position="212"/>
    </location>
</feature>
<keyword evidence="3" id="KW-0560">Oxidoreductase</keyword>
<dbReference type="RefSeq" id="WP_106458470.1">
    <property type="nucleotide sequence ID" value="NZ_PXOH01000026.1"/>
</dbReference>
<dbReference type="InterPro" id="IPR050765">
    <property type="entry name" value="Riboflavin_Biosynth_HTPR"/>
</dbReference>
<dbReference type="InterPro" id="IPR024072">
    <property type="entry name" value="DHFR-like_dom_sf"/>
</dbReference>
<organism evidence="5 6">
    <name type="scientific">Aphanothece hegewaldii CCALA 016</name>
    <dbReference type="NCBI Taxonomy" id="2107694"/>
    <lineage>
        <taxon>Bacteria</taxon>
        <taxon>Bacillati</taxon>
        <taxon>Cyanobacteriota</taxon>
        <taxon>Cyanophyceae</taxon>
        <taxon>Oscillatoriophycideae</taxon>
        <taxon>Chroococcales</taxon>
        <taxon>Aphanothecaceae</taxon>
        <taxon>Aphanothece</taxon>
    </lineage>
</organism>
<protein>
    <submittedName>
        <fullName evidence="5">Riboflavin deaminase</fullName>
    </submittedName>
</protein>
<evidence type="ECO:0000259" key="4">
    <source>
        <dbReference type="Pfam" id="PF01872"/>
    </source>
</evidence>
<dbReference type="GO" id="GO:0008703">
    <property type="term" value="F:5-amino-6-(5-phosphoribosylamino)uracil reductase activity"/>
    <property type="evidence" value="ECO:0007669"/>
    <property type="project" value="InterPro"/>
</dbReference>
<dbReference type="Proteomes" id="UP000239001">
    <property type="component" value="Unassembled WGS sequence"/>
</dbReference>
<evidence type="ECO:0000256" key="2">
    <source>
        <dbReference type="ARBA" id="ARBA00022857"/>
    </source>
</evidence>
<dbReference type="PANTHER" id="PTHR38011:SF7">
    <property type="entry name" value="2,5-DIAMINO-6-RIBOSYLAMINO-4(3H)-PYRIMIDINONE 5'-PHOSPHATE REDUCTASE"/>
    <property type="match status" value="1"/>
</dbReference>
<dbReference type="InterPro" id="IPR002734">
    <property type="entry name" value="RibDG_C"/>
</dbReference>
<keyword evidence="6" id="KW-1185">Reference proteome</keyword>
<evidence type="ECO:0000256" key="3">
    <source>
        <dbReference type="ARBA" id="ARBA00023002"/>
    </source>
</evidence>
<dbReference type="AlphaFoldDB" id="A0A2T1LTQ3"/>
<comment type="caution">
    <text evidence="5">The sequence shown here is derived from an EMBL/GenBank/DDBJ whole genome shotgun (WGS) entry which is preliminary data.</text>
</comment>
<evidence type="ECO:0000313" key="5">
    <source>
        <dbReference type="EMBL" id="PSF34487.1"/>
    </source>
</evidence>
<proteinExistence type="predicted"/>
<dbReference type="Gene3D" id="3.40.430.10">
    <property type="entry name" value="Dihydrofolate Reductase, subunit A"/>
    <property type="match status" value="1"/>
</dbReference>
<evidence type="ECO:0000256" key="1">
    <source>
        <dbReference type="ARBA" id="ARBA00005104"/>
    </source>
</evidence>
<dbReference type="SUPFAM" id="SSF53597">
    <property type="entry name" value="Dihydrofolate reductase-like"/>
    <property type="match status" value="1"/>
</dbReference>
<dbReference type="GO" id="GO:0009231">
    <property type="term" value="P:riboflavin biosynthetic process"/>
    <property type="evidence" value="ECO:0007669"/>
    <property type="project" value="InterPro"/>
</dbReference>
<reference evidence="5 6" key="2">
    <citation type="submission" date="2018-03" db="EMBL/GenBank/DDBJ databases">
        <authorList>
            <person name="Keele B.F."/>
        </authorList>
    </citation>
    <scope>NUCLEOTIDE SEQUENCE [LARGE SCALE GENOMIC DNA]</scope>
    <source>
        <strain evidence="5 6">CCALA 016</strain>
    </source>
</reference>
<sequence>MKRPQTVVILAMSLDGKIADAKRSKARFSSSVDRFHLEKQLAYVDAALFGAGTLRAYGTTLPIKTPDLIEWRQQQNKPPQPIHIVCSASGNIDPNFHFFRQKVQKWLLTTHKATQLWFEDPNYFERILLLEDWNTLLEQLWEYGIKKLAILGGGELVASLIEQDLIDEFCLTLCPVILGGVDAPTPVEGTGIIGTGARNWELFKVERVENELFLNYRRVTVSS</sequence>
<reference evidence="5 6" key="1">
    <citation type="submission" date="2018-03" db="EMBL/GenBank/DDBJ databases">
        <title>The ancient ancestry and fast evolution of plastids.</title>
        <authorList>
            <person name="Moore K.R."/>
            <person name="Magnabosco C."/>
            <person name="Momper L."/>
            <person name="Gold D.A."/>
            <person name="Bosak T."/>
            <person name="Fournier G.P."/>
        </authorList>
    </citation>
    <scope>NUCLEOTIDE SEQUENCE [LARGE SCALE GENOMIC DNA]</scope>
    <source>
        <strain evidence="5 6">CCALA 016</strain>
    </source>
</reference>
<accession>A0A2T1LTQ3</accession>
<dbReference type="OrthoDB" id="9800865at2"/>
<evidence type="ECO:0000313" key="6">
    <source>
        <dbReference type="Proteomes" id="UP000239001"/>
    </source>
</evidence>
<dbReference type="EMBL" id="PXOH01000026">
    <property type="protein sequence ID" value="PSF34487.1"/>
    <property type="molecule type" value="Genomic_DNA"/>
</dbReference>
<comment type="pathway">
    <text evidence="1">Cofactor biosynthesis; riboflavin biosynthesis.</text>
</comment>
<name>A0A2T1LTQ3_9CHRO</name>
<keyword evidence="2" id="KW-0521">NADP</keyword>
<dbReference type="PANTHER" id="PTHR38011">
    <property type="entry name" value="DIHYDROFOLATE REDUCTASE FAMILY PROTEIN (AFU_ORTHOLOGUE AFUA_8G06820)"/>
    <property type="match status" value="1"/>
</dbReference>
<dbReference type="Pfam" id="PF01872">
    <property type="entry name" value="RibD_C"/>
    <property type="match status" value="1"/>
</dbReference>